<gene>
    <name evidence="1" type="ORF">RM479_23815</name>
</gene>
<comment type="caution">
    <text evidence="1">The sequence shown here is derived from an EMBL/GenBank/DDBJ whole genome shotgun (WGS) entry which is preliminary data.</text>
</comment>
<accession>A0ABU2MGS8</accession>
<keyword evidence="2" id="KW-1185">Reference proteome</keyword>
<proteinExistence type="predicted"/>
<dbReference type="Proteomes" id="UP001183390">
    <property type="component" value="Unassembled WGS sequence"/>
</dbReference>
<sequence>MSVAGVNLPEAIAGSRSAEEMAETMSGLSGPLFEAFSDLVHGAWEIESALYDFEAEASRQIKTAAANANALAENTGGAAGEIGQTDRTAGDDFASTTAVPSLEINFF</sequence>
<organism evidence="1 2">
    <name type="scientific">Nocardiopsis lambiniae</name>
    <dbReference type="NCBI Taxonomy" id="3075539"/>
    <lineage>
        <taxon>Bacteria</taxon>
        <taxon>Bacillati</taxon>
        <taxon>Actinomycetota</taxon>
        <taxon>Actinomycetes</taxon>
        <taxon>Streptosporangiales</taxon>
        <taxon>Nocardiopsidaceae</taxon>
        <taxon>Nocardiopsis</taxon>
    </lineage>
</organism>
<evidence type="ECO:0000313" key="1">
    <source>
        <dbReference type="EMBL" id="MDT0331451.1"/>
    </source>
</evidence>
<evidence type="ECO:0008006" key="3">
    <source>
        <dbReference type="Google" id="ProtNLM"/>
    </source>
</evidence>
<dbReference type="RefSeq" id="WP_311513943.1">
    <property type="nucleotide sequence ID" value="NZ_JAVREP010000023.1"/>
</dbReference>
<evidence type="ECO:0000313" key="2">
    <source>
        <dbReference type="Proteomes" id="UP001183390"/>
    </source>
</evidence>
<dbReference type="EMBL" id="JAVREP010000023">
    <property type="protein sequence ID" value="MDT0331451.1"/>
    <property type="molecule type" value="Genomic_DNA"/>
</dbReference>
<reference evidence="2" key="1">
    <citation type="submission" date="2023-07" db="EMBL/GenBank/DDBJ databases">
        <title>30 novel species of actinomycetes from the DSMZ collection.</title>
        <authorList>
            <person name="Nouioui I."/>
        </authorList>
    </citation>
    <scope>NUCLEOTIDE SEQUENCE [LARGE SCALE GENOMIC DNA]</scope>
    <source>
        <strain evidence="2">DSM 44743</strain>
    </source>
</reference>
<name>A0ABU2MGS8_9ACTN</name>
<protein>
    <recommendedName>
        <fullName evidence="3">WXG100 family type VII secretion target</fullName>
    </recommendedName>
</protein>